<dbReference type="GO" id="GO:0010181">
    <property type="term" value="F:FMN binding"/>
    <property type="evidence" value="ECO:0007669"/>
    <property type="project" value="TreeGrafter"/>
</dbReference>
<comment type="similarity">
    <text evidence="2 11 12">Belongs to the chorismate synthase family.</text>
</comment>
<dbReference type="Proteomes" id="UP000190140">
    <property type="component" value="Unassembled WGS sequence"/>
</dbReference>
<keyword evidence="7 11" id="KW-0274">FAD</keyword>
<dbReference type="GO" id="GO:0009073">
    <property type="term" value="P:aromatic amino acid family biosynthetic process"/>
    <property type="evidence" value="ECO:0007669"/>
    <property type="project" value="UniProtKB-KW"/>
</dbReference>
<feature type="binding site" evidence="11">
    <location>
        <begin position="129"/>
        <end position="131"/>
    </location>
    <ligand>
        <name>FMN</name>
        <dbReference type="ChEBI" id="CHEBI:58210"/>
    </ligand>
</feature>
<dbReference type="SUPFAM" id="SSF103263">
    <property type="entry name" value="Chorismate synthase, AroC"/>
    <property type="match status" value="1"/>
</dbReference>
<comment type="pathway">
    <text evidence="1 11 12">Metabolic intermediate biosynthesis; chorismate biosynthesis; chorismate from D-erythrose 4-phosphate and phosphoenolpyruvate: step 7/7.</text>
</comment>
<dbReference type="GO" id="GO:0009423">
    <property type="term" value="P:chorismate biosynthetic process"/>
    <property type="evidence" value="ECO:0007669"/>
    <property type="project" value="UniProtKB-UniRule"/>
</dbReference>
<feature type="binding site" evidence="11">
    <location>
        <position position="46"/>
    </location>
    <ligand>
        <name>NADP(+)</name>
        <dbReference type="ChEBI" id="CHEBI:58349"/>
    </ligand>
</feature>
<organism evidence="13 14">
    <name type="scientific">Alkalithermobacter paradoxus</name>
    <dbReference type="NCBI Taxonomy" id="29349"/>
    <lineage>
        <taxon>Bacteria</taxon>
        <taxon>Bacillati</taxon>
        <taxon>Bacillota</taxon>
        <taxon>Clostridia</taxon>
        <taxon>Peptostreptococcales</taxon>
        <taxon>Tepidibacteraceae</taxon>
        <taxon>Alkalithermobacter</taxon>
    </lineage>
</organism>
<dbReference type="PROSITE" id="PS00788">
    <property type="entry name" value="CHORISMATE_SYNTHASE_2"/>
    <property type="match status" value="1"/>
</dbReference>
<keyword evidence="10 11" id="KW-0456">Lyase</keyword>
<comment type="catalytic activity">
    <reaction evidence="11 12">
        <text>5-O-(1-carboxyvinyl)-3-phosphoshikimate = chorismate + phosphate</text>
        <dbReference type="Rhea" id="RHEA:21020"/>
        <dbReference type="ChEBI" id="CHEBI:29748"/>
        <dbReference type="ChEBI" id="CHEBI:43474"/>
        <dbReference type="ChEBI" id="CHEBI:57701"/>
        <dbReference type="EC" id="4.2.3.5"/>
    </reaction>
</comment>
<proteinExistence type="inferred from homology"/>
<dbReference type="InterPro" id="IPR020541">
    <property type="entry name" value="Chorismate_synthase_CS"/>
</dbReference>
<accession>A0A1V4IA12</accession>
<dbReference type="NCBIfam" id="NF003793">
    <property type="entry name" value="PRK05382.1"/>
    <property type="match status" value="1"/>
</dbReference>
<evidence type="ECO:0000256" key="4">
    <source>
        <dbReference type="ARBA" id="ARBA00022605"/>
    </source>
</evidence>
<feature type="binding site" evidence="11">
    <location>
        <position position="40"/>
    </location>
    <ligand>
        <name>NADP(+)</name>
        <dbReference type="ChEBI" id="CHEBI:58349"/>
    </ligand>
</feature>
<dbReference type="CDD" id="cd07304">
    <property type="entry name" value="Chorismate_synthase"/>
    <property type="match status" value="1"/>
</dbReference>
<evidence type="ECO:0000256" key="2">
    <source>
        <dbReference type="ARBA" id="ARBA00008014"/>
    </source>
</evidence>
<evidence type="ECO:0000313" key="13">
    <source>
        <dbReference type="EMBL" id="OPJ56838.1"/>
    </source>
</evidence>
<gene>
    <name evidence="11 13" type="primary">aroC</name>
    <name evidence="13" type="ORF">CLOTH_01200</name>
</gene>
<dbReference type="PIRSF" id="PIRSF001456">
    <property type="entry name" value="Chorismate_synth"/>
    <property type="match status" value="1"/>
</dbReference>
<dbReference type="PROSITE" id="PS00787">
    <property type="entry name" value="CHORISMATE_SYNTHASE_1"/>
    <property type="match status" value="1"/>
</dbReference>
<evidence type="ECO:0000256" key="8">
    <source>
        <dbReference type="ARBA" id="ARBA00022857"/>
    </source>
</evidence>
<protein>
    <recommendedName>
        <fullName evidence="3 11">Chorismate synthase</fullName>
        <shortName evidence="11">CS</shortName>
        <ecNumber evidence="3 11">4.2.3.5</ecNumber>
    </recommendedName>
    <alternativeName>
        <fullName evidence="11">5-enolpyruvylshikimate-3-phosphate phospholyase</fullName>
    </alternativeName>
</protein>
<dbReference type="STRING" id="29349.CLOTH_01200"/>
<feature type="binding site" evidence="11">
    <location>
        <begin position="248"/>
        <end position="249"/>
    </location>
    <ligand>
        <name>FMN</name>
        <dbReference type="ChEBI" id="CHEBI:58210"/>
    </ligand>
</feature>
<dbReference type="FunFam" id="3.60.150.10:FF:000002">
    <property type="entry name" value="Chorismate synthase"/>
    <property type="match status" value="1"/>
</dbReference>
<comment type="caution">
    <text evidence="13">The sequence shown here is derived from an EMBL/GenBank/DDBJ whole genome shotgun (WGS) entry which is preliminary data.</text>
</comment>
<keyword evidence="6 11" id="KW-0288">FMN</keyword>
<dbReference type="GO" id="GO:0004107">
    <property type="term" value="F:chorismate synthase activity"/>
    <property type="evidence" value="ECO:0007669"/>
    <property type="project" value="UniProtKB-UniRule"/>
</dbReference>
<dbReference type="EC" id="4.2.3.5" evidence="3 11"/>
<sequence length="391" mass="44000">MIRYLTSGESHGQTLIAIVEGMPSNLKINIDNINNELNKRQKGYGRGKRMEIEKDKVNILSGVRGNITIGSPIAIEIKNKDFENWKNYMDPIGDIEVESRKVTKARPGHADLVGAFKYDFEDIRNVLERSSARETAIRVAVGALCKEFLSIFDIKFTSHVICIGEDEVENTYKFEDIIENVDKSEVRCVDEFYEERFIENIRKAKENGDSLGGIFEVRIKNVPIGIGSYVHYDKKLDSNLALELMSIQGIKGIEFGLGFKLGKLSGSKVQDEIYYSQSRGIYRQTNNLGGIEGGMSTGEEIVVRCVMKPIPTLYTPLNSVDINTLENYKASIERSDNCAVPAASVVAENVCAFVIAKFMMHKFGSDNISDIISNYKNYLERLKSRGWKNKL</sequence>
<dbReference type="Gene3D" id="3.60.150.10">
    <property type="entry name" value="Chorismate synthase AroC"/>
    <property type="match status" value="1"/>
</dbReference>
<dbReference type="UniPathway" id="UPA00053">
    <property type="reaction ID" value="UER00090"/>
</dbReference>
<evidence type="ECO:0000256" key="11">
    <source>
        <dbReference type="HAMAP-Rule" id="MF_00300"/>
    </source>
</evidence>
<evidence type="ECO:0000256" key="12">
    <source>
        <dbReference type="RuleBase" id="RU000605"/>
    </source>
</evidence>
<keyword evidence="4 11" id="KW-0028">Amino-acid biosynthesis</keyword>
<feature type="binding site" evidence="11">
    <location>
        <position position="334"/>
    </location>
    <ligand>
        <name>FMN</name>
        <dbReference type="ChEBI" id="CHEBI:58210"/>
    </ligand>
</feature>
<dbReference type="RefSeq" id="WP_331721943.1">
    <property type="nucleotide sequence ID" value="NZ_MZGW01000001.1"/>
</dbReference>
<evidence type="ECO:0000256" key="1">
    <source>
        <dbReference type="ARBA" id="ARBA00005044"/>
    </source>
</evidence>
<keyword evidence="8 11" id="KW-0521">NADP</keyword>
<feature type="binding site" evidence="11">
    <location>
        <begin position="308"/>
        <end position="312"/>
    </location>
    <ligand>
        <name>FMN</name>
        <dbReference type="ChEBI" id="CHEBI:58210"/>
    </ligand>
</feature>
<keyword evidence="9 11" id="KW-0057">Aromatic amino acid biosynthesis</keyword>
<dbReference type="Pfam" id="PF01264">
    <property type="entry name" value="Chorismate_synt"/>
    <property type="match status" value="1"/>
</dbReference>
<name>A0A1V4IA12_9FIRM</name>
<dbReference type="PANTHER" id="PTHR21085:SF0">
    <property type="entry name" value="CHORISMATE SYNTHASE"/>
    <property type="match status" value="1"/>
</dbReference>
<comment type="function">
    <text evidence="11">Catalyzes the anti-1,4-elimination of the C-3 phosphate and the C-6 proR hydrogen from 5-enolpyruvylshikimate-3-phosphate (EPSP) to yield chorismate, which is the branch point compound that serves as the starting substrate for the three terminal pathways of aromatic amino acid biosynthesis. This reaction introduces a second double bond into the aromatic ring system.</text>
</comment>
<comment type="cofactor">
    <cofactor evidence="11 12">
        <name>FMNH2</name>
        <dbReference type="ChEBI" id="CHEBI:57618"/>
    </cofactor>
    <text evidence="11 12">Reduced FMN (FMNH(2)).</text>
</comment>
<dbReference type="AlphaFoldDB" id="A0A1V4IA12"/>
<dbReference type="EMBL" id="MZGW01000001">
    <property type="protein sequence ID" value="OPJ56838.1"/>
    <property type="molecule type" value="Genomic_DNA"/>
</dbReference>
<keyword evidence="5 11" id="KW-0285">Flavoprotein</keyword>
<evidence type="ECO:0000256" key="3">
    <source>
        <dbReference type="ARBA" id="ARBA00013036"/>
    </source>
</evidence>
<dbReference type="NCBIfam" id="TIGR00033">
    <property type="entry name" value="aroC"/>
    <property type="match status" value="1"/>
</dbReference>
<evidence type="ECO:0000256" key="6">
    <source>
        <dbReference type="ARBA" id="ARBA00022643"/>
    </source>
</evidence>
<dbReference type="PANTHER" id="PTHR21085">
    <property type="entry name" value="CHORISMATE SYNTHASE"/>
    <property type="match status" value="1"/>
</dbReference>
<dbReference type="GO" id="GO:0008652">
    <property type="term" value="P:amino acid biosynthetic process"/>
    <property type="evidence" value="ECO:0007669"/>
    <property type="project" value="UniProtKB-KW"/>
</dbReference>
<evidence type="ECO:0000256" key="5">
    <source>
        <dbReference type="ARBA" id="ARBA00022630"/>
    </source>
</evidence>
<comment type="subunit">
    <text evidence="11">Homotetramer.</text>
</comment>
<reference evidence="13 14" key="1">
    <citation type="submission" date="2017-03" db="EMBL/GenBank/DDBJ databases">
        <title>Genome sequence of Clostridium thermoalcaliphilum DSM 7309.</title>
        <authorList>
            <person name="Poehlein A."/>
            <person name="Daniel R."/>
        </authorList>
    </citation>
    <scope>NUCLEOTIDE SEQUENCE [LARGE SCALE GENOMIC DNA]</scope>
    <source>
        <strain evidence="13 14">DSM 7309</strain>
    </source>
</reference>
<evidence type="ECO:0000256" key="9">
    <source>
        <dbReference type="ARBA" id="ARBA00023141"/>
    </source>
</evidence>
<evidence type="ECO:0000256" key="10">
    <source>
        <dbReference type="ARBA" id="ARBA00023239"/>
    </source>
</evidence>
<dbReference type="HAMAP" id="MF_00300">
    <property type="entry name" value="Chorismate_synth"/>
    <property type="match status" value="1"/>
</dbReference>
<dbReference type="InterPro" id="IPR035904">
    <property type="entry name" value="Chorismate_synth_AroC_sf"/>
</dbReference>
<evidence type="ECO:0000256" key="7">
    <source>
        <dbReference type="ARBA" id="ARBA00022827"/>
    </source>
</evidence>
<feature type="binding site" evidence="11">
    <location>
        <position position="293"/>
    </location>
    <ligand>
        <name>FMN</name>
        <dbReference type="ChEBI" id="CHEBI:58210"/>
    </ligand>
</feature>
<keyword evidence="14" id="KW-1185">Reference proteome</keyword>
<dbReference type="GO" id="GO:0005829">
    <property type="term" value="C:cytosol"/>
    <property type="evidence" value="ECO:0007669"/>
    <property type="project" value="TreeGrafter"/>
</dbReference>
<evidence type="ECO:0000313" key="14">
    <source>
        <dbReference type="Proteomes" id="UP000190140"/>
    </source>
</evidence>
<dbReference type="InterPro" id="IPR000453">
    <property type="entry name" value="Chorismate_synth"/>
</dbReference>